<dbReference type="InParanoid" id="V6CKN0"/>
<name>V6CKN0_CAEEL</name>
<dbReference type="OMA" id="WNWLFVS"/>
<dbReference type="STRING" id="6239.Y34D9A.3a.1"/>
<dbReference type="GeneID" id="171684"/>
<dbReference type="PaxDb" id="6239-Y34D9A.3"/>
<dbReference type="RefSeq" id="NP_001293252.1">
    <property type="nucleotide sequence ID" value="NM_001306323.1"/>
</dbReference>
<dbReference type="WormBase" id="Y34D9A.3a">
    <property type="protein sequence ID" value="CE49397"/>
    <property type="gene ID" value="WBGene00021329"/>
</dbReference>
<dbReference type="Proteomes" id="UP000001940">
    <property type="component" value="Chromosome I"/>
</dbReference>
<dbReference type="PANTHER" id="PTHR24150">
    <property type="entry name" value="ANKYRIN REPEAT AND MYND DOMAIN-CONTAINING PROTEIN 2"/>
    <property type="match status" value="1"/>
</dbReference>
<dbReference type="OrthoDB" id="5817237at2759"/>
<dbReference type="EMBL" id="BX284601">
    <property type="protein sequence ID" value="CDK13582.1"/>
    <property type="molecule type" value="Genomic_DNA"/>
</dbReference>
<dbReference type="InterPro" id="IPR052452">
    <property type="entry name" value="Ankyrin-MYND_dom_contain_2"/>
</dbReference>
<accession>V6CKN0</accession>
<organism evidence="1 2">
    <name type="scientific">Caenorhabditis elegans</name>
    <dbReference type="NCBI Taxonomy" id="6239"/>
    <lineage>
        <taxon>Eukaryota</taxon>
        <taxon>Metazoa</taxon>
        <taxon>Ecdysozoa</taxon>
        <taxon>Nematoda</taxon>
        <taxon>Chromadorea</taxon>
        <taxon>Rhabditida</taxon>
        <taxon>Rhabditina</taxon>
        <taxon>Rhabditomorpha</taxon>
        <taxon>Rhabditoidea</taxon>
        <taxon>Rhabditidae</taxon>
        <taxon>Peloderinae</taxon>
        <taxon>Caenorhabditis</taxon>
    </lineage>
</organism>
<dbReference type="PANTHER" id="PTHR24150:SF8">
    <property type="entry name" value="ANKYRIN REPEAT AND MYND DOMAIN-CONTAINING PROTEIN 2"/>
    <property type="match status" value="1"/>
</dbReference>
<reference evidence="1 2" key="1">
    <citation type="journal article" date="1998" name="Science">
        <title>Genome sequence of the nematode C. elegans: a platform for investigating biology.</title>
        <authorList>
            <consortium name="The C. elegans sequencing consortium"/>
            <person name="Sulson J.E."/>
            <person name="Waterston R."/>
        </authorList>
    </citation>
    <scope>NUCLEOTIDE SEQUENCE [LARGE SCALE GENOMIC DNA]</scope>
    <source>
        <strain evidence="1 2">Bristol N2</strain>
    </source>
</reference>
<evidence type="ECO:0000313" key="1">
    <source>
        <dbReference type="EMBL" id="CDK13582.1"/>
    </source>
</evidence>
<dbReference type="AGR" id="WB:WBGene00021329"/>
<dbReference type="HOGENOM" id="CLU_019952_0_0_1"/>
<dbReference type="eggNOG" id="ENOG502S7GW">
    <property type="taxonomic scope" value="Eukaryota"/>
</dbReference>
<evidence type="ECO:0000313" key="3">
    <source>
        <dbReference type="WormBase" id="Y34D9A.3a"/>
    </source>
</evidence>
<dbReference type="FunCoup" id="V6CKN0">
    <property type="interactions" value="998"/>
</dbReference>
<dbReference type="Bgee" id="WBGene00021329">
    <property type="expression patterns" value="Expressed in germ line (C elegans) and 4 other cell types or tissues"/>
</dbReference>
<dbReference type="IntAct" id="V6CKN0">
    <property type="interactions" value="1"/>
</dbReference>
<proteinExistence type="predicted"/>
<dbReference type="CTD" id="171684"/>
<keyword evidence="2" id="KW-1185">Reference proteome</keyword>
<gene>
    <name evidence="1" type="ORF">CELE_Y34D9A.3</name>
    <name evidence="1 3" type="ORF">Y34D9A.3</name>
</gene>
<sequence>MRRRRCIPVINDITEGFAAEELEYAVFDESLFTSIWKSPERLSNETDFHLLLTALSREIAAENYQEPLLILKFMKKTAIGQDEVINRIFTSLLKQILRDETRKKLDPHVVLDFLDAGDKLFLDSETSKKAYAILKLYFLCRNRKSKLECFSCGCVQKYFIELYKDGTRLHEALNCLIKSKLSDSPTIIERLFNAMTVISAIEYFEYYIELLGELQNCSVIDKTDEKPPSRLIQLLGLLCETRLEDIPRACSKLISLLEPVNEKEQKKKFSILETVLKSKLLPRIFDNLMANPLAKLDLNRNSVQKYVEIIVNEKYLYALEASVLFAPLQLLNRIFLEFDAFAKSWPIIKNRLELVTIDAPQASILLIYVLSLIYRNDISEAILLGEFDLYLEKQFPGASVVGKRIIIIFFDIMKLLGAEKPKIHSYFKENRTKTKLLMNSELELAVEYLRDFSDYELNWFLQQRADEDFQFLLETAKNLQAPVNSDGFWRNSLEKFDENSIIFIENQLKIMATRIDRKGLALRIQQISQKMMQKSGKIEEKTAIFIKFPQILLEIADFSILPPNSSNLLFSTLILGFSAFYDGNEAQFNDLFRQFLSKTIPNSTCTSPMEIIEEICEKIRIKSNFRHLPDISFLKPNPDTIITQISEIFDTKIAKNDERIVEICSILLEKLAPQLQAFGDRGKTPFCQIVNIIVDKYVKNSVEPVNFQLFREVCERAVDGFAMMTEQWNFLFLSAKILTILNLTRREAGLFAVLMRKINKNEILLTKLRGKKEFVQLEGSLEL</sequence>
<dbReference type="KEGG" id="cel:CELE_Y34D9A.3"/>
<dbReference type="AlphaFoldDB" id="V6CKN0"/>
<evidence type="ECO:0000313" key="2">
    <source>
        <dbReference type="Proteomes" id="UP000001940"/>
    </source>
</evidence>
<dbReference type="ExpressionAtlas" id="V6CKN0">
    <property type="expression patterns" value="baseline and differential"/>
</dbReference>
<protein>
    <submittedName>
        <fullName evidence="1">THO complex subunit 2</fullName>
    </submittedName>
</protein>